<protein>
    <submittedName>
        <fullName evidence="3">ATP-binding protein</fullName>
    </submittedName>
</protein>
<keyword evidence="1" id="KW-0723">Serine/threonine-protein kinase</keyword>
<keyword evidence="1" id="KW-0418">Kinase</keyword>
<dbReference type="Pfam" id="PF13581">
    <property type="entry name" value="HATPase_c_2"/>
    <property type="match status" value="1"/>
</dbReference>
<dbReference type="InterPro" id="IPR050267">
    <property type="entry name" value="Anti-sigma-factor_SerPK"/>
</dbReference>
<dbReference type="PANTHER" id="PTHR35526:SF3">
    <property type="entry name" value="ANTI-SIGMA-F FACTOR RSBW"/>
    <property type="match status" value="1"/>
</dbReference>
<comment type="caution">
    <text evidence="3">The sequence shown here is derived from an EMBL/GenBank/DDBJ whole genome shotgun (WGS) entry which is preliminary data.</text>
</comment>
<dbReference type="RefSeq" id="WP_250922446.1">
    <property type="nucleotide sequence ID" value="NZ_JAMQAW010000036.1"/>
</dbReference>
<sequence length="135" mass="14931">MSITDPTEHPWRLPLNPSSTSRARALLRAQLRQWRIEDEVIATAELLLSELVTNAVNHAKTAPSGEIGVRITRRQGLLRLEVTDSGSRPPERRSAAVDDQGGRGLMLVSALGTSWGYRPRRDGAGKTVWVELKII</sequence>
<accession>A0ABT0UVK6</accession>
<proteinExistence type="predicted"/>
<evidence type="ECO:0000313" key="3">
    <source>
        <dbReference type="EMBL" id="MCM2392135.1"/>
    </source>
</evidence>
<keyword evidence="3" id="KW-0067">ATP-binding</keyword>
<dbReference type="Gene3D" id="3.30.565.10">
    <property type="entry name" value="Histidine kinase-like ATPase, C-terminal domain"/>
    <property type="match status" value="1"/>
</dbReference>
<organism evidence="3 4">
    <name type="scientific">Streptomyces albipurpureus</name>
    <dbReference type="NCBI Taxonomy" id="2897419"/>
    <lineage>
        <taxon>Bacteria</taxon>
        <taxon>Bacillati</taxon>
        <taxon>Actinomycetota</taxon>
        <taxon>Actinomycetes</taxon>
        <taxon>Kitasatosporales</taxon>
        <taxon>Streptomycetaceae</taxon>
        <taxon>Streptomyces</taxon>
    </lineage>
</organism>
<dbReference type="InterPro" id="IPR036890">
    <property type="entry name" value="HATPase_C_sf"/>
</dbReference>
<gene>
    <name evidence="3" type="ORF">NBG84_28265</name>
</gene>
<keyword evidence="1" id="KW-0808">Transferase</keyword>
<dbReference type="GO" id="GO:0005524">
    <property type="term" value="F:ATP binding"/>
    <property type="evidence" value="ECO:0007669"/>
    <property type="project" value="UniProtKB-KW"/>
</dbReference>
<dbReference type="InterPro" id="IPR003594">
    <property type="entry name" value="HATPase_dom"/>
</dbReference>
<dbReference type="Proteomes" id="UP001431429">
    <property type="component" value="Unassembled WGS sequence"/>
</dbReference>
<name>A0ABT0UVK6_9ACTN</name>
<dbReference type="CDD" id="cd16936">
    <property type="entry name" value="HATPase_RsbW-like"/>
    <property type="match status" value="1"/>
</dbReference>
<reference evidence="3" key="1">
    <citation type="submission" date="2022-06" db="EMBL/GenBank/DDBJ databases">
        <title>Genome public.</title>
        <authorList>
            <person name="Sun Q."/>
        </authorList>
    </citation>
    <scope>NUCLEOTIDE SEQUENCE</scope>
    <source>
        <strain evidence="3">CWNU-1</strain>
    </source>
</reference>
<feature type="domain" description="Histidine kinase/HSP90-like ATPase" evidence="2">
    <location>
        <begin position="14"/>
        <end position="130"/>
    </location>
</feature>
<dbReference type="PANTHER" id="PTHR35526">
    <property type="entry name" value="ANTI-SIGMA-F FACTOR RSBW-RELATED"/>
    <property type="match status" value="1"/>
</dbReference>
<evidence type="ECO:0000256" key="1">
    <source>
        <dbReference type="ARBA" id="ARBA00022527"/>
    </source>
</evidence>
<evidence type="ECO:0000313" key="4">
    <source>
        <dbReference type="Proteomes" id="UP001431429"/>
    </source>
</evidence>
<dbReference type="SUPFAM" id="SSF55874">
    <property type="entry name" value="ATPase domain of HSP90 chaperone/DNA topoisomerase II/histidine kinase"/>
    <property type="match status" value="1"/>
</dbReference>
<keyword evidence="3" id="KW-0547">Nucleotide-binding</keyword>
<dbReference type="EMBL" id="JAMQAW010000036">
    <property type="protein sequence ID" value="MCM2392135.1"/>
    <property type="molecule type" value="Genomic_DNA"/>
</dbReference>
<keyword evidence="4" id="KW-1185">Reference proteome</keyword>
<evidence type="ECO:0000259" key="2">
    <source>
        <dbReference type="Pfam" id="PF13581"/>
    </source>
</evidence>